<keyword evidence="2" id="KW-0479">Metal-binding</keyword>
<dbReference type="AlphaFoldDB" id="A0A8H5C3X2"/>
<evidence type="ECO:0000256" key="1">
    <source>
        <dbReference type="ARBA" id="ARBA00022664"/>
    </source>
</evidence>
<feature type="region of interest" description="Disordered" evidence="4">
    <location>
        <begin position="206"/>
        <end position="242"/>
    </location>
</feature>
<evidence type="ECO:0000256" key="3">
    <source>
        <dbReference type="SAM" id="Coils"/>
    </source>
</evidence>
<dbReference type="GO" id="GO:0008270">
    <property type="term" value="F:zinc ion binding"/>
    <property type="evidence" value="ECO:0007669"/>
    <property type="project" value="UniProtKB-KW"/>
</dbReference>
<dbReference type="EMBL" id="JAACJK010000068">
    <property type="protein sequence ID" value="KAF5334518.1"/>
    <property type="molecule type" value="Genomic_DNA"/>
</dbReference>
<dbReference type="Proteomes" id="UP000541558">
    <property type="component" value="Unassembled WGS sequence"/>
</dbReference>
<reference evidence="6 7" key="1">
    <citation type="journal article" date="2020" name="ISME J.">
        <title>Uncovering the hidden diversity of litter-decomposition mechanisms in mushroom-forming fungi.</title>
        <authorList>
            <person name="Floudas D."/>
            <person name="Bentzer J."/>
            <person name="Ahren D."/>
            <person name="Johansson T."/>
            <person name="Persson P."/>
            <person name="Tunlid A."/>
        </authorList>
    </citation>
    <scope>NUCLEOTIDE SEQUENCE [LARGE SCALE GENOMIC DNA]</scope>
    <source>
        <strain evidence="6 7">CBS 175.51</strain>
    </source>
</reference>
<dbReference type="SUPFAM" id="SSF57756">
    <property type="entry name" value="Retrovirus zinc finger-like domains"/>
    <property type="match status" value="1"/>
</dbReference>
<feature type="domain" description="CCHC-type" evidence="5">
    <location>
        <begin position="313"/>
        <end position="327"/>
    </location>
</feature>
<feature type="coiled-coil region" evidence="3">
    <location>
        <begin position="79"/>
        <end position="106"/>
    </location>
</feature>
<protein>
    <recommendedName>
        <fullName evidence="5">CCHC-type domain-containing protein</fullName>
    </recommendedName>
</protein>
<gene>
    <name evidence="6" type="ORF">D9611_013835</name>
</gene>
<evidence type="ECO:0000259" key="5">
    <source>
        <dbReference type="PROSITE" id="PS50158"/>
    </source>
</evidence>
<dbReference type="InterPro" id="IPR001878">
    <property type="entry name" value="Znf_CCHC"/>
</dbReference>
<proteinExistence type="predicted"/>
<keyword evidence="7" id="KW-1185">Reference proteome</keyword>
<keyword evidence="2" id="KW-0862">Zinc</keyword>
<dbReference type="OrthoDB" id="2678560at2759"/>
<evidence type="ECO:0000256" key="4">
    <source>
        <dbReference type="SAM" id="MobiDB-lite"/>
    </source>
</evidence>
<dbReference type="GO" id="GO:0006397">
    <property type="term" value="P:mRNA processing"/>
    <property type="evidence" value="ECO:0007669"/>
    <property type="project" value="UniProtKB-KW"/>
</dbReference>
<accession>A0A8H5C3X2</accession>
<evidence type="ECO:0000313" key="7">
    <source>
        <dbReference type="Proteomes" id="UP000541558"/>
    </source>
</evidence>
<evidence type="ECO:0000313" key="6">
    <source>
        <dbReference type="EMBL" id="KAF5334518.1"/>
    </source>
</evidence>
<keyword evidence="3" id="KW-0175">Coiled coil</keyword>
<keyword evidence="1" id="KW-0507">mRNA processing</keyword>
<organism evidence="6 7">
    <name type="scientific">Ephemerocybe angulata</name>
    <dbReference type="NCBI Taxonomy" id="980116"/>
    <lineage>
        <taxon>Eukaryota</taxon>
        <taxon>Fungi</taxon>
        <taxon>Dikarya</taxon>
        <taxon>Basidiomycota</taxon>
        <taxon>Agaricomycotina</taxon>
        <taxon>Agaricomycetes</taxon>
        <taxon>Agaricomycetidae</taxon>
        <taxon>Agaricales</taxon>
        <taxon>Agaricineae</taxon>
        <taxon>Psathyrellaceae</taxon>
        <taxon>Ephemerocybe</taxon>
    </lineage>
</organism>
<dbReference type="InterPro" id="IPR036875">
    <property type="entry name" value="Znf_CCHC_sf"/>
</dbReference>
<dbReference type="GO" id="GO:0003676">
    <property type="term" value="F:nucleic acid binding"/>
    <property type="evidence" value="ECO:0007669"/>
    <property type="project" value="InterPro"/>
</dbReference>
<feature type="compositionally biased region" description="Gly residues" evidence="4">
    <location>
        <begin position="206"/>
        <end position="240"/>
    </location>
</feature>
<dbReference type="PROSITE" id="PS50158">
    <property type="entry name" value="ZF_CCHC"/>
    <property type="match status" value="1"/>
</dbReference>
<sequence>MVERIEPFRGDTKEEDPQDFLSAFNRSMIGRAEAVKLEYFPDFLKHGGAAKKWFKAQPDATKASWTLLRAAFEKRFPGREVADKTTEEYEEEILELRLEKGELAKRVTVSGWQTWSHVAWADEMATLAQGARKEDSARIIKAVRRTMPSILGDLVVGKYDEWDGFLEAVRDVDMEVLKRKVSEWEAENKRVDDLIAAKLKALDIRGGGGGAQSSGGSGSRGGGGGQQRSGGGGGGGGGRGPRTAELVVTADVRAAVKAGMDALRHQPDTAEGRAAYARQVKEWESKHGADAWVSEKTPYPLRPGTASPGSGECFGCGMLGHRRQECPVPREKQLWRPEVAWRTICAKVLRDTVDVRWMGSASDYGVGSEDAGKEDGSPN</sequence>
<evidence type="ECO:0000256" key="2">
    <source>
        <dbReference type="PROSITE-ProRule" id="PRU00047"/>
    </source>
</evidence>
<comment type="caution">
    <text evidence="6">The sequence shown here is derived from an EMBL/GenBank/DDBJ whole genome shotgun (WGS) entry which is preliminary data.</text>
</comment>
<name>A0A8H5C3X2_9AGAR</name>
<keyword evidence="2" id="KW-0863">Zinc-finger</keyword>